<keyword evidence="4" id="KW-0378">Hydrolase</keyword>
<dbReference type="PANTHER" id="PTHR11010">
    <property type="entry name" value="PROTEASE S28 PRO-X CARBOXYPEPTIDASE-RELATED"/>
    <property type="match status" value="1"/>
</dbReference>
<name>A0AA39WLB0_9PEZI</name>
<dbReference type="GO" id="GO:0008239">
    <property type="term" value="F:dipeptidyl-peptidase activity"/>
    <property type="evidence" value="ECO:0007669"/>
    <property type="project" value="TreeGrafter"/>
</dbReference>
<gene>
    <name evidence="7" type="ORF">B0T14DRAFT_539021</name>
</gene>
<keyword evidence="3 6" id="KW-0732">Signal</keyword>
<evidence type="ECO:0000313" key="8">
    <source>
        <dbReference type="Proteomes" id="UP001175000"/>
    </source>
</evidence>
<keyword evidence="8" id="KW-1185">Reference proteome</keyword>
<proteinExistence type="inferred from homology"/>
<dbReference type="FunFam" id="3.40.50.1820:FF:000165">
    <property type="entry name" value="Serine peptidase, putative"/>
    <property type="match status" value="1"/>
</dbReference>
<dbReference type="PANTHER" id="PTHR11010:SF23">
    <property type="entry name" value="SERINE PEPTIDASE"/>
    <property type="match status" value="1"/>
</dbReference>
<feature type="signal peptide" evidence="6">
    <location>
        <begin position="1"/>
        <end position="19"/>
    </location>
</feature>
<dbReference type="GO" id="GO:0070008">
    <property type="term" value="F:serine-type exopeptidase activity"/>
    <property type="evidence" value="ECO:0007669"/>
    <property type="project" value="InterPro"/>
</dbReference>
<evidence type="ECO:0000256" key="2">
    <source>
        <dbReference type="ARBA" id="ARBA00022670"/>
    </source>
</evidence>
<dbReference type="AlphaFoldDB" id="A0AA39WLB0"/>
<organism evidence="7 8">
    <name type="scientific">Immersiella caudata</name>
    <dbReference type="NCBI Taxonomy" id="314043"/>
    <lineage>
        <taxon>Eukaryota</taxon>
        <taxon>Fungi</taxon>
        <taxon>Dikarya</taxon>
        <taxon>Ascomycota</taxon>
        <taxon>Pezizomycotina</taxon>
        <taxon>Sordariomycetes</taxon>
        <taxon>Sordariomycetidae</taxon>
        <taxon>Sordariales</taxon>
        <taxon>Lasiosphaeriaceae</taxon>
        <taxon>Immersiella</taxon>
    </lineage>
</organism>
<dbReference type="Pfam" id="PF05577">
    <property type="entry name" value="Peptidase_S28"/>
    <property type="match status" value="2"/>
</dbReference>
<dbReference type="SUPFAM" id="SSF53474">
    <property type="entry name" value="alpha/beta-Hydrolases"/>
    <property type="match status" value="2"/>
</dbReference>
<dbReference type="Gene3D" id="3.40.50.1820">
    <property type="entry name" value="alpha/beta hydrolase"/>
    <property type="match status" value="2"/>
</dbReference>
<dbReference type="InterPro" id="IPR008758">
    <property type="entry name" value="Peptidase_S28"/>
</dbReference>
<evidence type="ECO:0000256" key="4">
    <source>
        <dbReference type="ARBA" id="ARBA00022801"/>
    </source>
</evidence>
<comment type="caution">
    <text evidence="7">The sequence shown here is derived from an EMBL/GenBank/DDBJ whole genome shotgun (WGS) entry which is preliminary data.</text>
</comment>
<evidence type="ECO:0000256" key="1">
    <source>
        <dbReference type="ARBA" id="ARBA00011079"/>
    </source>
</evidence>
<dbReference type="GO" id="GO:0004180">
    <property type="term" value="F:carboxypeptidase activity"/>
    <property type="evidence" value="ECO:0007669"/>
    <property type="project" value="UniProtKB-KW"/>
</dbReference>
<dbReference type="Proteomes" id="UP001175000">
    <property type="component" value="Unassembled WGS sequence"/>
</dbReference>
<accession>A0AA39WLB0</accession>
<sequence length="552" mass="61715">MKSFFCLLLLQCLASVVSARLHRFRGMEIGHIDPETEHLSRRSKPFNGWGTFDQLLNHSDPHLGTFKQRYWYGTEFWKGPGSPIIVVSPGEQSAEGFNQSFFSTKRLSGVFAEKLGGAVILLEHRYWGESSPFDTLTVKNLQHLTLENSIHDLSYFAKNFVLPFDPSGRSSPANAPWVFSGGSYSGALAAWLATLDPGTYWAYHGSSAVVQALEDFWTYFAPIMEATPQNCSADLQAVIAHVDDILGSGTPQEKIELKAKFKLNGLTDADFASALEWGPWTWQENQFSSVNTRGFSPYHRFCDYIENAYLPSNGTIAKTLPGPKGVGLDKALDGYARWMINSMLPGFCEFYSPDAFSGKLNTDCLQLQNASNPIYTDLTVGSSGNRQWNWMLCNEPFEWWQAASPSDVVPTLTSRLVTPSYWRAQCALWFPPENDDDGGVNTTTYTYSISQGKRAADVNAYTGGWFTTNTTRVMHTNGELDPWREATLSARGRPGGPVTGSSEEGVSVRLVKGGMHCSDMYAQNWEANEEVKRLMEEEVEEMKRWVGEFYQD</sequence>
<evidence type="ECO:0000256" key="3">
    <source>
        <dbReference type="ARBA" id="ARBA00022729"/>
    </source>
</evidence>
<evidence type="ECO:0000313" key="7">
    <source>
        <dbReference type="EMBL" id="KAK0617504.1"/>
    </source>
</evidence>
<dbReference type="EMBL" id="JAULSU010000005">
    <property type="protein sequence ID" value="KAK0617504.1"/>
    <property type="molecule type" value="Genomic_DNA"/>
</dbReference>
<feature type="chain" id="PRO_5041321850" evidence="6">
    <location>
        <begin position="20"/>
        <end position="552"/>
    </location>
</feature>
<dbReference type="GO" id="GO:0006508">
    <property type="term" value="P:proteolysis"/>
    <property type="evidence" value="ECO:0007669"/>
    <property type="project" value="UniProtKB-KW"/>
</dbReference>
<reference evidence="7" key="1">
    <citation type="submission" date="2023-06" db="EMBL/GenBank/DDBJ databases">
        <title>Genome-scale phylogeny and comparative genomics of the fungal order Sordariales.</title>
        <authorList>
            <consortium name="Lawrence Berkeley National Laboratory"/>
            <person name="Hensen N."/>
            <person name="Bonometti L."/>
            <person name="Westerberg I."/>
            <person name="Brannstrom I.O."/>
            <person name="Guillou S."/>
            <person name="Cros-Aarteil S."/>
            <person name="Calhoun S."/>
            <person name="Haridas S."/>
            <person name="Kuo A."/>
            <person name="Mondo S."/>
            <person name="Pangilinan J."/>
            <person name="Riley R."/>
            <person name="Labutti K."/>
            <person name="Andreopoulos B."/>
            <person name="Lipzen A."/>
            <person name="Chen C."/>
            <person name="Yanf M."/>
            <person name="Daum C."/>
            <person name="Ng V."/>
            <person name="Clum A."/>
            <person name="Steindorff A."/>
            <person name="Ohm R."/>
            <person name="Martin F."/>
            <person name="Silar P."/>
            <person name="Natvig D."/>
            <person name="Lalanne C."/>
            <person name="Gautier V."/>
            <person name="Ament-Velasquez S.L."/>
            <person name="Kruys A."/>
            <person name="Hutchinson M.I."/>
            <person name="Powell A.J."/>
            <person name="Barry K."/>
            <person name="Miller A.N."/>
            <person name="Grigoriev I.V."/>
            <person name="Debuchy R."/>
            <person name="Gladieux P."/>
            <person name="Thoren M.H."/>
            <person name="Johannesson H."/>
        </authorList>
    </citation>
    <scope>NUCLEOTIDE SEQUENCE</scope>
    <source>
        <strain evidence="7">CBS 606.72</strain>
    </source>
</reference>
<protein>
    <submittedName>
        <fullName evidence="7">Serine carboxypeptidase S28-domain-containing protein</fullName>
    </submittedName>
</protein>
<keyword evidence="5" id="KW-0325">Glycoprotein</keyword>
<keyword evidence="7" id="KW-0121">Carboxypeptidase</keyword>
<keyword evidence="2" id="KW-0645">Protease</keyword>
<comment type="similarity">
    <text evidence="1">Belongs to the peptidase S28 family.</text>
</comment>
<dbReference type="InterPro" id="IPR029058">
    <property type="entry name" value="AB_hydrolase_fold"/>
</dbReference>
<evidence type="ECO:0000256" key="6">
    <source>
        <dbReference type="SAM" id="SignalP"/>
    </source>
</evidence>
<evidence type="ECO:0000256" key="5">
    <source>
        <dbReference type="ARBA" id="ARBA00023180"/>
    </source>
</evidence>